<feature type="region of interest" description="Disordered" evidence="1">
    <location>
        <begin position="384"/>
        <end position="440"/>
    </location>
</feature>
<dbReference type="OrthoDB" id="5171109at2"/>
<name>A0A1M7S2E6_9ACTN</name>
<reference evidence="2 3" key="1">
    <citation type="submission" date="2016-12" db="EMBL/GenBank/DDBJ databases">
        <authorList>
            <person name="Song W.-J."/>
            <person name="Kurnit D.M."/>
        </authorList>
    </citation>
    <scope>NUCLEOTIDE SEQUENCE [LARGE SCALE GENOMIC DNA]</scope>
    <source>
        <strain evidence="2 3">DSM 43162</strain>
    </source>
</reference>
<protein>
    <submittedName>
        <fullName evidence="2">Uncharacterized protein</fullName>
    </submittedName>
</protein>
<dbReference type="Proteomes" id="UP000184428">
    <property type="component" value="Unassembled WGS sequence"/>
</dbReference>
<evidence type="ECO:0000256" key="1">
    <source>
        <dbReference type="SAM" id="MobiDB-lite"/>
    </source>
</evidence>
<dbReference type="RefSeq" id="WP_072912248.1">
    <property type="nucleotide sequence ID" value="NZ_FRDM01000001.1"/>
</dbReference>
<dbReference type="EMBL" id="FRDM01000001">
    <property type="protein sequence ID" value="SHN52630.1"/>
    <property type="molecule type" value="Genomic_DNA"/>
</dbReference>
<dbReference type="AlphaFoldDB" id="A0A1M7S2E6"/>
<organism evidence="2 3">
    <name type="scientific">Geodermatophilus obscurus</name>
    <dbReference type="NCBI Taxonomy" id="1861"/>
    <lineage>
        <taxon>Bacteria</taxon>
        <taxon>Bacillati</taxon>
        <taxon>Actinomycetota</taxon>
        <taxon>Actinomycetes</taxon>
        <taxon>Geodermatophilales</taxon>
        <taxon>Geodermatophilaceae</taxon>
        <taxon>Geodermatophilus</taxon>
    </lineage>
</organism>
<proteinExistence type="predicted"/>
<evidence type="ECO:0000313" key="3">
    <source>
        <dbReference type="Proteomes" id="UP000184428"/>
    </source>
</evidence>
<accession>A0A1M7S2E6</accession>
<evidence type="ECO:0000313" key="2">
    <source>
        <dbReference type="EMBL" id="SHN52630.1"/>
    </source>
</evidence>
<sequence length="440" mass="45922">MATTLQQLLNGLTERATDPQPSASIEDVTGALAHLGRALTGLAHDGLTPGNSMRQRTVTELAAACATVGGLWPRTGGPLTDLAGAAADLIGRDRTVMGTSHRWSVTVEVAEAAEHSARLAHRLLPQAAVAELAAVRNFAAVVERDAQTDPPTAAGAVMLDRLVPMGATSRGPSGVTALDASAALVAALDQAQRTDDLTLREFRAAVAAAEITSRSAATVTATATGDDVGPLLVTGLAWQLAGRTSTVFDDGRRPGPVDPQGVVAWARALAGALRTESDRVADLAAARDGRAAPHLTGEVKQITAQLPVVADRLIAAVDRWARNGRLYASARDLPPMADMPEDRIKAVIAGRHVRASGADLDRLRQVVGRAADLSTGLADALHRAARTGPLAPRRQADRHAPRTRAPVAAERLLSHAQSLDRDATTIRSSHRAAREAPPSR</sequence>
<gene>
    <name evidence="2" type="ORF">SAMN05660350_00410</name>
</gene>